<keyword evidence="2" id="KW-1185">Reference proteome</keyword>
<gene>
    <name evidence="1" type="ORF">ACFPWU_11205</name>
</gene>
<dbReference type="Proteomes" id="UP001596098">
    <property type="component" value="Unassembled WGS sequence"/>
</dbReference>
<sequence length="151" mass="16575">MKLPRELTHPTSFELREGWRQVLSRPAPDPGKRQKAFVPVETLAAYFASKVVNHRSYGGSTAHAAPTPVPQLAKLGGRPRSSILAKMANLDMSRVNGAKHDGAWGSYLDALSTEEFSDLYRRMIGAARSLNIDAFDLPDFLALEVGGTWSH</sequence>
<dbReference type="RefSeq" id="WP_128221592.1">
    <property type="nucleotide sequence ID" value="NZ_CP034929.1"/>
</dbReference>
<evidence type="ECO:0000313" key="1">
    <source>
        <dbReference type="EMBL" id="MFC6154224.1"/>
    </source>
</evidence>
<accession>A0ABW1R0C7</accession>
<protein>
    <submittedName>
        <fullName evidence="1">Uncharacterized protein</fullName>
    </submittedName>
</protein>
<reference evidence="2" key="1">
    <citation type="journal article" date="2019" name="Int. J. Syst. Evol. Microbiol.">
        <title>The Global Catalogue of Microorganisms (GCM) 10K type strain sequencing project: providing services to taxonomists for standard genome sequencing and annotation.</title>
        <authorList>
            <consortium name="The Broad Institute Genomics Platform"/>
            <consortium name="The Broad Institute Genome Sequencing Center for Infectious Disease"/>
            <person name="Wu L."/>
            <person name="Ma J."/>
        </authorList>
    </citation>
    <scope>NUCLEOTIDE SEQUENCE [LARGE SCALE GENOMIC DNA]</scope>
    <source>
        <strain evidence="2">DFY28</strain>
    </source>
</reference>
<name>A0ABW1R0C7_9ACTN</name>
<comment type="caution">
    <text evidence="1">The sequence shown here is derived from an EMBL/GenBank/DDBJ whole genome shotgun (WGS) entry which is preliminary data.</text>
</comment>
<organism evidence="1 2">
    <name type="scientific">Nocardioides yefusunii</name>
    <dbReference type="NCBI Taxonomy" id="2500546"/>
    <lineage>
        <taxon>Bacteria</taxon>
        <taxon>Bacillati</taxon>
        <taxon>Actinomycetota</taxon>
        <taxon>Actinomycetes</taxon>
        <taxon>Propionibacteriales</taxon>
        <taxon>Nocardioidaceae</taxon>
        <taxon>Nocardioides</taxon>
    </lineage>
</organism>
<evidence type="ECO:0000313" key="2">
    <source>
        <dbReference type="Proteomes" id="UP001596098"/>
    </source>
</evidence>
<proteinExistence type="predicted"/>
<dbReference type="EMBL" id="JBHSQI010000005">
    <property type="protein sequence ID" value="MFC6154224.1"/>
    <property type="molecule type" value="Genomic_DNA"/>
</dbReference>